<accession>A0A177HUG1</accession>
<sequence length="60" mass="6299">MPPGVVPGASPYVGQAVALRYLRTARVRKTAMISTDQMSEAQTGCCMGHADESTTPGFPT</sequence>
<protein>
    <submittedName>
        <fullName evidence="1">Uncharacterized protein</fullName>
    </submittedName>
</protein>
<reference evidence="1 2" key="1">
    <citation type="submission" date="2015-12" db="EMBL/GenBank/DDBJ databases">
        <title>Genome sequence of Streptomyces sp. G25.</title>
        <authorList>
            <person name="Poehlein A."/>
            <person name="Roettig A."/>
            <person name="Hiessl S."/>
            <person name="Hauschild P."/>
            <person name="Schauer J."/>
            <person name="Madkour M.H."/>
            <person name="Al-Ansari A.M."/>
            <person name="Almakishah N.H."/>
            <person name="Steinbuechel A."/>
            <person name="Daniel R."/>
        </authorList>
    </citation>
    <scope>NUCLEOTIDE SEQUENCE [LARGE SCALE GENOMIC DNA]</scope>
    <source>
        <strain evidence="2">G25(2015)</strain>
    </source>
</reference>
<dbReference type="AlphaFoldDB" id="A0A177HUG1"/>
<dbReference type="EMBL" id="LOHS01000072">
    <property type="protein sequence ID" value="OAH13854.1"/>
    <property type="molecule type" value="Genomic_DNA"/>
</dbReference>
<dbReference type="Proteomes" id="UP000077381">
    <property type="component" value="Unassembled WGS sequence"/>
</dbReference>
<name>A0A177HUG1_9ACTN</name>
<organism evidence="1 2">
    <name type="scientific">Streptomyces jeddahensis</name>
    <dbReference type="NCBI Taxonomy" id="1716141"/>
    <lineage>
        <taxon>Bacteria</taxon>
        <taxon>Bacillati</taxon>
        <taxon>Actinomycetota</taxon>
        <taxon>Actinomycetes</taxon>
        <taxon>Kitasatosporales</taxon>
        <taxon>Streptomycetaceae</taxon>
        <taxon>Streptomyces</taxon>
    </lineage>
</organism>
<evidence type="ECO:0000313" key="2">
    <source>
        <dbReference type="Proteomes" id="UP000077381"/>
    </source>
</evidence>
<proteinExistence type="predicted"/>
<comment type="caution">
    <text evidence="1">The sequence shown here is derived from an EMBL/GenBank/DDBJ whole genome shotgun (WGS) entry which is preliminary data.</text>
</comment>
<evidence type="ECO:0000313" key="1">
    <source>
        <dbReference type="EMBL" id="OAH13854.1"/>
    </source>
</evidence>
<keyword evidence="2" id="KW-1185">Reference proteome</keyword>
<gene>
    <name evidence="1" type="ORF">STSP_28320</name>
</gene>